<dbReference type="RefSeq" id="XP_009829755.1">
    <property type="nucleotide sequence ID" value="XM_009831453.1"/>
</dbReference>
<reference evidence="3" key="1">
    <citation type="submission" date="2013-12" db="EMBL/GenBank/DDBJ databases">
        <title>The Genome Sequence of Aphanomyces astaci APO3.</title>
        <authorList>
            <consortium name="The Broad Institute Genomics Platform"/>
            <person name="Russ C."/>
            <person name="Tyler B."/>
            <person name="van West P."/>
            <person name="Dieguez-Uribeondo J."/>
            <person name="Young S.K."/>
            <person name="Zeng Q."/>
            <person name="Gargeya S."/>
            <person name="Fitzgerald M."/>
            <person name="Abouelleil A."/>
            <person name="Alvarado L."/>
            <person name="Chapman S.B."/>
            <person name="Gainer-Dewar J."/>
            <person name="Goldberg J."/>
            <person name="Griggs A."/>
            <person name="Gujja S."/>
            <person name="Hansen M."/>
            <person name="Howarth C."/>
            <person name="Imamovic A."/>
            <person name="Ireland A."/>
            <person name="Larimer J."/>
            <person name="McCowan C."/>
            <person name="Murphy C."/>
            <person name="Pearson M."/>
            <person name="Poon T.W."/>
            <person name="Priest M."/>
            <person name="Roberts A."/>
            <person name="Saif S."/>
            <person name="Shea T."/>
            <person name="Sykes S."/>
            <person name="Wortman J."/>
            <person name="Nusbaum C."/>
            <person name="Birren B."/>
        </authorList>
    </citation>
    <scope>NUCLEOTIDE SEQUENCE [LARGE SCALE GENOMIC DNA]</scope>
    <source>
        <strain evidence="3">APO3</strain>
    </source>
</reference>
<protein>
    <submittedName>
        <fullName evidence="3">Uncharacterized protein</fullName>
    </submittedName>
</protein>
<feature type="region of interest" description="Disordered" evidence="2">
    <location>
        <begin position="36"/>
        <end position="98"/>
    </location>
</feature>
<proteinExistence type="predicted"/>
<dbReference type="GeneID" id="20808273"/>
<dbReference type="OrthoDB" id="64909at2759"/>
<keyword evidence="1" id="KW-0175">Coiled coil</keyword>
<evidence type="ECO:0000256" key="2">
    <source>
        <dbReference type="SAM" id="MobiDB-lite"/>
    </source>
</evidence>
<dbReference type="EMBL" id="KI913125">
    <property type="protein sequence ID" value="ETV80808.1"/>
    <property type="molecule type" value="Genomic_DNA"/>
</dbReference>
<dbReference type="VEuPathDB" id="FungiDB:H257_06277"/>
<accession>W4GPK1</accession>
<dbReference type="AlphaFoldDB" id="W4GPK1"/>
<sequence>MSSRWASENEEPTLDDLVSYANNEAYALNLIDEPIPTSKYTLRTPQKARAGDIPPPPSSVRPPNARRLSTRSILNLQSDMLGGDDGAMSETASTEGDTEMCTSPFDLNVLEQLTLTNLRGSFSSSNQSPLPTSSSSQAFHMKSILNQVLPDERDDEDDANNQESSTRRPCMSAWSESVTPYNRTHEDQRMKLRLTRMRAQMQLTISRLQRQNEDLRAALALSKATSAKREKQLAADHAFKLSSKERQISHLKKQLADATATVKSAQTHFDMELSSLSTQVADLKFENKLMQTAYENGRSTWRATNHT</sequence>
<feature type="region of interest" description="Disordered" evidence="2">
    <location>
        <begin position="148"/>
        <end position="188"/>
    </location>
</feature>
<evidence type="ECO:0000256" key="1">
    <source>
        <dbReference type="SAM" id="Coils"/>
    </source>
</evidence>
<organism evidence="3">
    <name type="scientific">Aphanomyces astaci</name>
    <name type="common">Crayfish plague agent</name>
    <dbReference type="NCBI Taxonomy" id="112090"/>
    <lineage>
        <taxon>Eukaryota</taxon>
        <taxon>Sar</taxon>
        <taxon>Stramenopiles</taxon>
        <taxon>Oomycota</taxon>
        <taxon>Saprolegniomycetes</taxon>
        <taxon>Saprolegniales</taxon>
        <taxon>Verrucalvaceae</taxon>
        <taxon>Aphanomyces</taxon>
    </lineage>
</organism>
<evidence type="ECO:0000313" key="3">
    <source>
        <dbReference type="EMBL" id="ETV80808.1"/>
    </source>
</evidence>
<feature type="coiled-coil region" evidence="1">
    <location>
        <begin position="198"/>
        <end position="261"/>
    </location>
</feature>
<name>W4GPK1_APHAT</name>
<gene>
    <name evidence="3" type="ORF">H257_06277</name>
</gene>